<evidence type="ECO:0000256" key="2">
    <source>
        <dbReference type="ARBA" id="ARBA00016807"/>
    </source>
</evidence>
<keyword evidence="5" id="KW-0804">Transcription</keyword>
<organism evidence="10 11">
    <name type="scientific">Glossina brevipalpis</name>
    <dbReference type="NCBI Taxonomy" id="37001"/>
    <lineage>
        <taxon>Eukaryota</taxon>
        <taxon>Metazoa</taxon>
        <taxon>Ecdysozoa</taxon>
        <taxon>Arthropoda</taxon>
        <taxon>Hexapoda</taxon>
        <taxon>Insecta</taxon>
        <taxon>Pterygota</taxon>
        <taxon>Neoptera</taxon>
        <taxon>Endopterygota</taxon>
        <taxon>Diptera</taxon>
        <taxon>Brachycera</taxon>
        <taxon>Muscomorpha</taxon>
        <taxon>Hippoboscoidea</taxon>
        <taxon>Glossinidae</taxon>
        <taxon>Glossina</taxon>
    </lineage>
</organism>
<proteinExistence type="predicted"/>
<evidence type="ECO:0000313" key="10">
    <source>
        <dbReference type="EnsemblMetazoa" id="GBRI001230-PA"/>
    </source>
</evidence>
<feature type="compositionally biased region" description="Basic and acidic residues" evidence="8">
    <location>
        <begin position="130"/>
        <end position="146"/>
    </location>
</feature>
<dbReference type="EnsemblMetazoa" id="GBRI001230-RA">
    <property type="protein sequence ID" value="GBRI001230-PA"/>
    <property type="gene ID" value="GBRI001230"/>
</dbReference>
<keyword evidence="7" id="KW-0175">Coiled coil</keyword>
<sequence>MMIEKMKICKRNTNFSSDDVKLLLSLVAERQNIVGCKRTDRMSSQVNVLLIYPKREIISQLTQVKEDCWKAIEKNFNMKSNVFRSYKELRKKFDNIKSTCKRQTNKDKIFMHGSNGDLSQTTTAPENDSVEEKDVFQDNDLRKCQEEPGNNVDFEKYRIQDSESEDISAPTEREDKPSSDYEYRHDYVSKLKKKKRRIETQDLPQTTSYRKIAYVKATWLQEKAEVEINMLKQEHHIKMRHMEERHKLEMEKYKMELALLKINLDLKKRELDEREQAKAKIESVISDQKVEQNDLDY</sequence>
<feature type="compositionally biased region" description="Polar residues" evidence="8">
    <location>
        <begin position="116"/>
        <end position="126"/>
    </location>
</feature>
<feature type="domain" description="Myb/SANT-like DNA-binding" evidence="9">
    <location>
        <begin position="11"/>
        <end position="104"/>
    </location>
</feature>
<dbReference type="Pfam" id="PF13873">
    <property type="entry name" value="Myb_DNA-bind_5"/>
    <property type="match status" value="1"/>
</dbReference>
<dbReference type="AlphaFoldDB" id="A0A1A9W053"/>
<keyword evidence="4" id="KW-0238">DNA-binding</keyword>
<protein>
    <recommendedName>
        <fullName evidence="2">Regulatory protein zeste</fullName>
    </recommendedName>
</protein>
<evidence type="ECO:0000256" key="6">
    <source>
        <dbReference type="ARBA" id="ARBA00025466"/>
    </source>
</evidence>
<keyword evidence="11" id="KW-1185">Reference proteome</keyword>
<comment type="function">
    <text evidence="6">Involved in transvection phenomena (= synapsis-dependent gene expression), where the synaptic pairing of chromosomes carrying genes with which zeste interacts influences the expression of these genes. Zeste binds to DNA and stimulates transcription from a nearby promoter.</text>
</comment>
<evidence type="ECO:0000256" key="7">
    <source>
        <dbReference type="SAM" id="Coils"/>
    </source>
</evidence>
<evidence type="ECO:0000256" key="5">
    <source>
        <dbReference type="ARBA" id="ARBA00023163"/>
    </source>
</evidence>
<evidence type="ECO:0000256" key="8">
    <source>
        <dbReference type="SAM" id="MobiDB-lite"/>
    </source>
</evidence>
<dbReference type="GO" id="GO:0003677">
    <property type="term" value="F:DNA binding"/>
    <property type="evidence" value="ECO:0007669"/>
    <property type="project" value="UniProtKB-KW"/>
</dbReference>
<dbReference type="Proteomes" id="UP000091820">
    <property type="component" value="Unassembled WGS sequence"/>
</dbReference>
<feature type="coiled-coil region" evidence="7">
    <location>
        <begin position="243"/>
        <end position="287"/>
    </location>
</feature>
<name>A0A1A9W053_9MUSC</name>
<feature type="region of interest" description="Disordered" evidence="8">
    <location>
        <begin position="105"/>
        <end position="181"/>
    </location>
</feature>
<keyword evidence="3" id="KW-0805">Transcription regulation</keyword>
<evidence type="ECO:0000313" key="11">
    <source>
        <dbReference type="Proteomes" id="UP000091820"/>
    </source>
</evidence>
<reference evidence="10" key="2">
    <citation type="submission" date="2020-05" db="UniProtKB">
        <authorList>
            <consortium name="EnsemblMetazoa"/>
        </authorList>
    </citation>
    <scope>IDENTIFICATION</scope>
    <source>
        <strain evidence="10">IAEA</strain>
    </source>
</reference>
<reference evidence="11" key="1">
    <citation type="submission" date="2014-03" db="EMBL/GenBank/DDBJ databases">
        <authorList>
            <person name="Aksoy S."/>
            <person name="Warren W."/>
            <person name="Wilson R.K."/>
        </authorList>
    </citation>
    <scope>NUCLEOTIDE SEQUENCE [LARGE SCALE GENOMIC DNA]</scope>
    <source>
        <strain evidence="11">IAEA</strain>
    </source>
</reference>
<evidence type="ECO:0000256" key="3">
    <source>
        <dbReference type="ARBA" id="ARBA00023015"/>
    </source>
</evidence>
<evidence type="ECO:0000256" key="1">
    <source>
        <dbReference type="ARBA" id="ARBA00011764"/>
    </source>
</evidence>
<dbReference type="VEuPathDB" id="VectorBase:GBRI001230"/>
<evidence type="ECO:0000256" key="4">
    <source>
        <dbReference type="ARBA" id="ARBA00023125"/>
    </source>
</evidence>
<dbReference type="InterPro" id="IPR028002">
    <property type="entry name" value="Myb_DNA-bind_5"/>
</dbReference>
<feature type="compositionally biased region" description="Basic and acidic residues" evidence="8">
    <location>
        <begin position="171"/>
        <end position="181"/>
    </location>
</feature>
<comment type="subunit">
    <text evidence="1">Self-associates forming complexes of several hundred monomers.</text>
</comment>
<evidence type="ECO:0000259" key="9">
    <source>
        <dbReference type="Pfam" id="PF13873"/>
    </source>
</evidence>
<accession>A0A1A9W053</accession>